<dbReference type="PANTHER" id="PTHR12001:SF69">
    <property type="entry name" value="ALL TRANS-POLYPRENYL-DIPHOSPHATE SYNTHASE PDSS1"/>
    <property type="match status" value="1"/>
</dbReference>
<dbReference type="Gramene" id="CDF36405">
    <property type="protein sequence ID" value="CDF36405"/>
    <property type="gene ID" value="CHC_T00004833001"/>
</dbReference>
<dbReference type="SUPFAM" id="SSF48576">
    <property type="entry name" value="Terpenoid synthases"/>
    <property type="match status" value="1"/>
</dbReference>
<accession>R7QG53</accession>
<dbReference type="GO" id="GO:0006744">
    <property type="term" value="P:ubiquinone biosynthetic process"/>
    <property type="evidence" value="ECO:0007669"/>
    <property type="project" value="TreeGrafter"/>
</dbReference>
<dbReference type="InterPro" id="IPR000092">
    <property type="entry name" value="Polyprenyl_synt"/>
</dbReference>
<keyword evidence="4" id="KW-0479">Metal-binding</keyword>
<comment type="similarity">
    <text evidence="2 7">Belongs to the FPP/GGPP synthase family.</text>
</comment>
<dbReference type="Pfam" id="PF00348">
    <property type="entry name" value="polyprenyl_synt"/>
    <property type="match status" value="1"/>
</dbReference>
<name>R7QG53_CHOCR</name>
<comment type="cofactor">
    <cofactor evidence="1">
        <name>Mg(2+)</name>
        <dbReference type="ChEBI" id="CHEBI:18420"/>
    </cofactor>
</comment>
<dbReference type="GO" id="GO:0004659">
    <property type="term" value="F:prenyltransferase activity"/>
    <property type="evidence" value="ECO:0007669"/>
    <property type="project" value="InterPro"/>
</dbReference>
<reference evidence="9" key="1">
    <citation type="journal article" date="2013" name="Proc. Natl. Acad. Sci. U.S.A.">
        <title>Genome structure and metabolic features in the red seaweed Chondrus crispus shed light on evolution of the Archaeplastida.</title>
        <authorList>
            <person name="Collen J."/>
            <person name="Porcel B."/>
            <person name="Carre W."/>
            <person name="Ball S.G."/>
            <person name="Chaparro C."/>
            <person name="Tonon T."/>
            <person name="Barbeyron T."/>
            <person name="Michel G."/>
            <person name="Noel B."/>
            <person name="Valentin K."/>
            <person name="Elias M."/>
            <person name="Artiguenave F."/>
            <person name="Arun A."/>
            <person name="Aury J.M."/>
            <person name="Barbosa-Neto J.F."/>
            <person name="Bothwell J.H."/>
            <person name="Bouget F.Y."/>
            <person name="Brillet L."/>
            <person name="Cabello-Hurtado F."/>
            <person name="Capella-Gutierrez S."/>
            <person name="Charrier B."/>
            <person name="Cladiere L."/>
            <person name="Cock J.M."/>
            <person name="Coelho S.M."/>
            <person name="Colleoni C."/>
            <person name="Czjzek M."/>
            <person name="Da Silva C."/>
            <person name="Delage L."/>
            <person name="Denoeud F."/>
            <person name="Deschamps P."/>
            <person name="Dittami S.M."/>
            <person name="Gabaldon T."/>
            <person name="Gachon C.M."/>
            <person name="Groisillier A."/>
            <person name="Herve C."/>
            <person name="Jabbari K."/>
            <person name="Katinka M."/>
            <person name="Kloareg B."/>
            <person name="Kowalczyk N."/>
            <person name="Labadie K."/>
            <person name="Leblanc C."/>
            <person name="Lopez P.J."/>
            <person name="McLachlan D.H."/>
            <person name="Meslet-Cladiere L."/>
            <person name="Moustafa A."/>
            <person name="Nehr Z."/>
            <person name="Nyvall Collen P."/>
            <person name="Panaud O."/>
            <person name="Partensky F."/>
            <person name="Poulain J."/>
            <person name="Rensing S.A."/>
            <person name="Rousvoal S."/>
            <person name="Samson G."/>
            <person name="Symeonidi A."/>
            <person name="Weissenbach J."/>
            <person name="Zambounis A."/>
            <person name="Wincker P."/>
            <person name="Boyen C."/>
        </authorList>
    </citation>
    <scope>NUCLEOTIDE SEQUENCE [LARGE SCALE GENOMIC DNA]</scope>
    <source>
        <strain evidence="9">cv. Stackhouse</strain>
    </source>
</reference>
<dbReference type="EMBL" id="HG001777">
    <property type="protein sequence ID" value="CDF36405.1"/>
    <property type="molecule type" value="Genomic_DNA"/>
</dbReference>
<keyword evidence="9" id="KW-1185">Reference proteome</keyword>
<evidence type="ECO:0000256" key="5">
    <source>
        <dbReference type="ARBA" id="ARBA00022842"/>
    </source>
</evidence>
<dbReference type="InterPro" id="IPR033749">
    <property type="entry name" value="Polyprenyl_synt_CS"/>
</dbReference>
<dbReference type="OMA" id="GKQMRPM"/>
<dbReference type="AlphaFoldDB" id="R7QG53"/>
<dbReference type="GeneID" id="17323940"/>
<keyword evidence="3 7" id="KW-0808">Transferase</keyword>
<dbReference type="Gene3D" id="1.10.600.10">
    <property type="entry name" value="Farnesyl Diphosphate Synthase"/>
    <property type="match status" value="1"/>
</dbReference>
<dbReference type="InterPro" id="IPR008949">
    <property type="entry name" value="Isoprenoid_synthase_dom_sf"/>
</dbReference>
<dbReference type="KEGG" id="ccp:CHC_T00004833001"/>
<evidence type="ECO:0008006" key="10">
    <source>
        <dbReference type="Google" id="ProtNLM"/>
    </source>
</evidence>
<proteinExistence type="inferred from homology"/>
<organism evidence="8 9">
    <name type="scientific">Chondrus crispus</name>
    <name type="common">Carrageen Irish moss</name>
    <name type="synonym">Polymorpha crispa</name>
    <dbReference type="NCBI Taxonomy" id="2769"/>
    <lineage>
        <taxon>Eukaryota</taxon>
        <taxon>Rhodophyta</taxon>
        <taxon>Florideophyceae</taxon>
        <taxon>Rhodymeniophycidae</taxon>
        <taxon>Gigartinales</taxon>
        <taxon>Gigartinaceae</taxon>
        <taxon>Chondrus</taxon>
    </lineage>
</organism>
<evidence type="ECO:0000256" key="7">
    <source>
        <dbReference type="RuleBase" id="RU004466"/>
    </source>
</evidence>
<dbReference type="STRING" id="2769.R7QG53"/>
<keyword evidence="5" id="KW-0460">Magnesium</keyword>
<dbReference type="RefSeq" id="XP_005716224.1">
    <property type="nucleotide sequence ID" value="XM_005716167.1"/>
</dbReference>
<protein>
    <recommendedName>
        <fullName evidence="10">Solanesyl diphosphate synthase</fullName>
    </recommendedName>
</protein>
<evidence type="ECO:0000256" key="2">
    <source>
        <dbReference type="ARBA" id="ARBA00006706"/>
    </source>
</evidence>
<dbReference type="GO" id="GO:0046872">
    <property type="term" value="F:metal ion binding"/>
    <property type="evidence" value="ECO:0007669"/>
    <property type="project" value="UniProtKB-KW"/>
</dbReference>
<evidence type="ECO:0000256" key="1">
    <source>
        <dbReference type="ARBA" id="ARBA00001946"/>
    </source>
</evidence>
<gene>
    <name evidence="8" type="ORF">CHC_T00004833001</name>
</gene>
<dbReference type="PhylomeDB" id="R7QG53"/>
<evidence type="ECO:0000256" key="4">
    <source>
        <dbReference type="ARBA" id="ARBA00022723"/>
    </source>
</evidence>
<evidence type="ECO:0000313" key="9">
    <source>
        <dbReference type="Proteomes" id="UP000012073"/>
    </source>
</evidence>
<evidence type="ECO:0000256" key="6">
    <source>
        <dbReference type="ARBA" id="ARBA00023229"/>
    </source>
</evidence>
<keyword evidence="6" id="KW-0414">Isoprene biosynthesis</keyword>
<dbReference type="GO" id="GO:1990234">
    <property type="term" value="C:transferase complex"/>
    <property type="evidence" value="ECO:0007669"/>
    <property type="project" value="TreeGrafter"/>
</dbReference>
<dbReference type="Proteomes" id="UP000012073">
    <property type="component" value="Unassembled WGS sequence"/>
</dbReference>
<dbReference type="PROSITE" id="PS00723">
    <property type="entry name" value="POLYPRENYL_SYNTHASE_1"/>
    <property type="match status" value="1"/>
</dbReference>
<dbReference type="OrthoDB" id="9927103at2759"/>
<evidence type="ECO:0000256" key="3">
    <source>
        <dbReference type="ARBA" id="ARBA00022679"/>
    </source>
</evidence>
<evidence type="ECO:0000313" key="8">
    <source>
        <dbReference type="EMBL" id="CDF36405.1"/>
    </source>
</evidence>
<dbReference type="GO" id="GO:0008299">
    <property type="term" value="P:isoprenoid biosynthetic process"/>
    <property type="evidence" value="ECO:0007669"/>
    <property type="project" value="UniProtKB-KW"/>
</dbReference>
<dbReference type="SFLD" id="SFLDS00005">
    <property type="entry name" value="Isoprenoid_Synthase_Type_I"/>
    <property type="match status" value="1"/>
</dbReference>
<dbReference type="PANTHER" id="PTHR12001">
    <property type="entry name" value="GERANYLGERANYL PYROPHOSPHATE SYNTHASE"/>
    <property type="match status" value="1"/>
</dbReference>
<sequence length="416" mass="44926">MLARLTFPRLLRHAVPSLGSSLASSNLPSIWHATHCTASARTAPATPNGSSESWVPSLRTSIEGHSSSVDPFALVGADLAKMTRSIRETVSVLQHPVLDGAASHLLSLQGKRFRPIMVLLMAHSTAMVAPVVPPRLLPSQLRLAEITELIHAASLLHDDVIDVADTRRGAISVNSLFGNQLAVLAGDFLLARASVALARLRDCDVVELLSTVIEHLVRGEVIQMKGGIGEVFGGIGDVTEQARDEQSSYHKPKTQFDAYIAKTFFKTASLVANSCRAVTMLAAHPKHVADAAYQYGENVGIAFQLIDDMLDMTASEDALGKPVLNDITQGLATAPVLFALEEFPEIGPMIDRRFKQDGDVERTLELVEKADGIRRTKALATQHVQKAVDGLVSVLPPSEHRSALINLGNFVLERQR</sequence>
<dbReference type="CDD" id="cd00685">
    <property type="entry name" value="Trans_IPPS_HT"/>
    <property type="match status" value="1"/>
</dbReference>
<dbReference type="PROSITE" id="PS00444">
    <property type="entry name" value="POLYPRENYL_SYNTHASE_2"/>
    <property type="match status" value="1"/>
</dbReference>